<evidence type="ECO:0000313" key="15">
    <source>
        <dbReference type="EMBL" id="PCI92898.1"/>
    </source>
</evidence>
<dbReference type="HAMAP" id="MF_00281">
    <property type="entry name" value="Phe_tRNA_synth_alpha1"/>
    <property type="match status" value="1"/>
</dbReference>
<dbReference type="InterPro" id="IPR010978">
    <property type="entry name" value="tRNA-bd_arm"/>
</dbReference>
<evidence type="ECO:0000256" key="12">
    <source>
        <dbReference type="ARBA" id="ARBA00049255"/>
    </source>
</evidence>
<protein>
    <recommendedName>
        <fullName evidence="13">Phenylalanine--tRNA ligase alpha subunit</fullName>
        <ecNumber evidence="13">6.1.1.20</ecNumber>
    </recommendedName>
    <alternativeName>
        <fullName evidence="13">Phenylalanyl-tRNA synthetase alpha subunit</fullName>
        <shortName evidence="13">PheRS</shortName>
    </alternativeName>
</protein>
<evidence type="ECO:0000313" key="16">
    <source>
        <dbReference type="Proteomes" id="UP000217838"/>
    </source>
</evidence>
<keyword evidence="8 13" id="KW-0067">ATP-binding</keyword>
<evidence type="ECO:0000256" key="9">
    <source>
        <dbReference type="ARBA" id="ARBA00022842"/>
    </source>
</evidence>
<evidence type="ECO:0000256" key="4">
    <source>
        <dbReference type="ARBA" id="ARBA00022490"/>
    </source>
</evidence>
<comment type="caution">
    <text evidence="15">The sequence shown here is derived from an EMBL/GenBank/DDBJ whole genome shotgun (WGS) entry which is preliminary data.</text>
</comment>
<dbReference type="InterPro" id="IPR022911">
    <property type="entry name" value="Phe_tRNA_ligase_alpha1_bac"/>
</dbReference>
<dbReference type="PANTHER" id="PTHR11538:SF41">
    <property type="entry name" value="PHENYLALANINE--TRNA LIGASE, MITOCHONDRIAL"/>
    <property type="match status" value="1"/>
</dbReference>
<comment type="catalytic activity">
    <reaction evidence="12 13">
        <text>tRNA(Phe) + L-phenylalanine + ATP = L-phenylalanyl-tRNA(Phe) + AMP + diphosphate + H(+)</text>
        <dbReference type="Rhea" id="RHEA:19413"/>
        <dbReference type="Rhea" id="RHEA-COMP:9668"/>
        <dbReference type="Rhea" id="RHEA-COMP:9699"/>
        <dbReference type="ChEBI" id="CHEBI:15378"/>
        <dbReference type="ChEBI" id="CHEBI:30616"/>
        <dbReference type="ChEBI" id="CHEBI:33019"/>
        <dbReference type="ChEBI" id="CHEBI:58095"/>
        <dbReference type="ChEBI" id="CHEBI:78442"/>
        <dbReference type="ChEBI" id="CHEBI:78531"/>
        <dbReference type="ChEBI" id="CHEBI:456215"/>
        <dbReference type="EC" id="6.1.1.20"/>
    </reaction>
</comment>
<dbReference type="Proteomes" id="UP000217838">
    <property type="component" value="Unassembled WGS sequence"/>
</dbReference>
<evidence type="ECO:0000256" key="5">
    <source>
        <dbReference type="ARBA" id="ARBA00022598"/>
    </source>
</evidence>
<organism evidence="15 16">
    <name type="scientific">Aerophobetes bacterium</name>
    <dbReference type="NCBI Taxonomy" id="2030807"/>
    <lineage>
        <taxon>Bacteria</taxon>
        <taxon>Candidatus Aerophobota</taxon>
    </lineage>
</organism>
<dbReference type="GO" id="GO:0000287">
    <property type="term" value="F:magnesium ion binding"/>
    <property type="evidence" value="ECO:0007669"/>
    <property type="project" value="UniProtKB-UniRule"/>
</dbReference>
<dbReference type="Pfam" id="PF01409">
    <property type="entry name" value="tRNA-synt_2d"/>
    <property type="match status" value="1"/>
</dbReference>
<gene>
    <name evidence="13" type="primary">pheS</name>
    <name evidence="15" type="ORF">COB11_06330</name>
</gene>
<keyword evidence="4 13" id="KW-0963">Cytoplasm</keyword>
<dbReference type="InterPro" id="IPR045864">
    <property type="entry name" value="aa-tRNA-synth_II/BPL/LPL"/>
</dbReference>
<dbReference type="NCBIfam" id="TIGR00468">
    <property type="entry name" value="pheS"/>
    <property type="match status" value="1"/>
</dbReference>
<dbReference type="InterPro" id="IPR004529">
    <property type="entry name" value="Phe-tRNA-synth_IIc_asu"/>
</dbReference>
<reference evidence="16" key="1">
    <citation type="submission" date="2017-08" db="EMBL/GenBank/DDBJ databases">
        <title>A dynamic microbial community with high functional redundancy inhabits the cold, oxic subseafloor aquifer.</title>
        <authorList>
            <person name="Tully B.J."/>
            <person name="Wheat C.G."/>
            <person name="Glazer B.T."/>
            <person name="Huber J.A."/>
        </authorList>
    </citation>
    <scope>NUCLEOTIDE SEQUENCE [LARGE SCALE GENOMIC DNA]</scope>
</reference>
<evidence type="ECO:0000256" key="2">
    <source>
        <dbReference type="ARBA" id="ARBA00010207"/>
    </source>
</evidence>
<evidence type="ECO:0000256" key="7">
    <source>
        <dbReference type="ARBA" id="ARBA00022741"/>
    </source>
</evidence>
<dbReference type="AlphaFoldDB" id="A0A2A4YDH5"/>
<keyword evidence="7 13" id="KW-0547">Nucleotide-binding</keyword>
<dbReference type="PROSITE" id="PS50862">
    <property type="entry name" value="AA_TRNA_LIGASE_II"/>
    <property type="match status" value="1"/>
</dbReference>
<evidence type="ECO:0000256" key="10">
    <source>
        <dbReference type="ARBA" id="ARBA00022917"/>
    </source>
</evidence>
<keyword evidence="6 13" id="KW-0479">Metal-binding</keyword>
<evidence type="ECO:0000256" key="11">
    <source>
        <dbReference type="ARBA" id="ARBA00023146"/>
    </source>
</evidence>
<dbReference type="CDD" id="cd00496">
    <property type="entry name" value="PheRS_alpha_core"/>
    <property type="match status" value="1"/>
</dbReference>
<dbReference type="EMBL" id="NVUU01000080">
    <property type="protein sequence ID" value="PCI92898.1"/>
    <property type="molecule type" value="Genomic_DNA"/>
</dbReference>
<dbReference type="InterPro" id="IPR006195">
    <property type="entry name" value="aa-tRNA-synth_II"/>
</dbReference>
<evidence type="ECO:0000256" key="13">
    <source>
        <dbReference type="HAMAP-Rule" id="MF_00281"/>
    </source>
</evidence>
<dbReference type="Pfam" id="PF02912">
    <property type="entry name" value="Phe_tRNA-synt_N"/>
    <property type="match status" value="1"/>
</dbReference>
<dbReference type="SUPFAM" id="SSF46589">
    <property type="entry name" value="tRNA-binding arm"/>
    <property type="match status" value="1"/>
</dbReference>
<evidence type="ECO:0000256" key="8">
    <source>
        <dbReference type="ARBA" id="ARBA00022840"/>
    </source>
</evidence>
<evidence type="ECO:0000259" key="14">
    <source>
        <dbReference type="PROSITE" id="PS50862"/>
    </source>
</evidence>
<keyword evidence="5 13" id="KW-0436">Ligase</keyword>
<dbReference type="InterPro" id="IPR002319">
    <property type="entry name" value="Phenylalanyl-tRNA_Synthase"/>
</dbReference>
<evidence type="ECO:0000256" key="1">
    <source>
        <dbReference type="ARBA" id="ARBA00004496"/>
    </source>
</evidence>
<evidence type="ECO:0000256" key="3">
    <source>
        <dbReference type="ARBA" id="ARBA00011209"/>
    </source>
</evidence>
<name>A0A2A4YDH5_UNCAE</name>
<dbReference type="InterPro" id="IPR004188">
    <property type="entry name" value="Phe-tRNA_ligase_II_N"/>
</dbReference>
<proteinExistence type="inferred from homology"/>
<dbReference type="EC" id="6.1.1.20" evidence="13"/>
<keyword evidence="9 13" id="KW-0460">Magnesium</keyword>
<keyword evidence="11 13" id="KW-0030">Aminoacyl-tRNA synthetase</keyword>
<comment type="subunit">
    <text evidence="3 13">Tetramer of two alpha and two beta subunits.</text>
</comment>
<dbReference type="PANTHER" id="PTHR11538">
    <property type="entry name" value="PHENYLALANYL-TRNA SYNTHETASE"/>
    <property type="match status" value="1"/>
</dbReference>
<accession>A0A2A4YDH5</accession>
<feature type="domain" description="Aminoacyl-transfer RNA synthetases class-II family profile" evidence="14">
    <location>
        <begin position="111"/>
        <end position="318"/>
    </location>
</feature>
<dbReference type="SUPFAM" id="SSF55681">
    <property type="entry name" value="Class II aaRS and biotin synthetases"/>
    <property type="match status" value="1"/>
</dbReference>
<dbReference type="GO" id="GO:0006432">
    <property type="term" value="P:phenylalanyl-tRNA aminoacylation"/>
    <property type="evidence" value="ECO:0007669"/>
    <property type="project" value="UniProtKB-UniRule"/>
</dbReference>
<comment type="subcellular location">
    <subcellularLocation>
        <location evidence="1 13">Cytoplasm</location>
    </subcellularLocation>
</comment>
<comment type="similarity">
    <text evidence="2 13">Belongs to the class-II aminoacyl-tRNA synthetase family. Phe-tRNA synthetase alpha subunit type 1 subfamily.</text>
</comment>
<dbReference type="GO" id="GO:0005524">
    <property type="term" value="F:ATP binding"/>
    <property type="evidence" value="ECO:0007669"/>
    <property type="project" value="UniProtKB-UniRule"/>
</dbReference>
<comment type="cofactor">
    <cofactor evidence="13">
        <name>Mg(2+)</name>
        <dbReference type="ChEBI" id="CHEBI:18420"/>
    </cofactor>
    <text evidence="13">Binds 2 magnesium ions per tetramer.</text>
</comment>
<sequence>MKEKISQLNESFTKELDEASSSDQIQNLKIKYLGKKGPIQALMPLLKDCTSDERPLVGKMINELKQDISSKVENRLQTLLRREQNDRISSENEDVTLPGRKRYLGKEHPISSMMQQVLDILIQMGFSVQTTPEIESEYYNYGGLNYPEDHPARDMQDTFYLTKDLLLRSHTTSIQQRIMEKHTPPIRIVSYGKCYRNETITTRSHVLFHQVDGLYIDKNVTFADLLATKKEFYSKIFEKDVKVRVRPSYFPFVEPGLEIDISCTSCDGKGCRLCKTTGWLEVCGAGMVHPEVLKQGGLDPEVYSGYAWGGGIERLVMLKYGITDIRMFTENDARFLGQFA</sequence>
<dbReference type="Gene3D" id="3.30.930.10">
    <property type="entry name" value="Bira Bifunctional Protein, Domain 2"/>
    <property type="match status" value="1"/>
</dbReference>
<evidence type="ECO:0000256" key="6">
    <source>
        <dbReference type="ARBA" id="ARBA00022723"/>
    </source>
</evidence>
<feature type="binding site" evidence="13">
    <location>
        <position position="254"/>
    </location>
    <ligand>
        <name>Mg(2+)</name>
        <dbReference type="ChEBI" id="CHEBI:18420"/>
        <note>shared with beta subunit</note>
    </ligand>
</feature>
<keyword evidence="10 13" id="KW-0648">Protein biosynthesis</keyword>
<dbReference type="GO" id="GO:0000049">
    <property type="term" value="F:tRNA binding"/>
    <property type="evidence" value="ECO:0007669"/>
    <property type="project" value="InterPro"/>
</dbReference>
<dbReference type="GO" id="GO:0005737">
    <property type="term" value="C:cytoplasm"/>
    <property type="evidence" value="ECO:0007669"/>
    <property type="project" value="UniProtKB-SubCell"/>
</dbReference>
<dbReference type="GO" id="GO:0004826">
    <property type="term" value="F:phenylalanine-tRNA ligase activity"/>
    <property type="evidence" value="ECO:0007669"/>
    <property type="project" value="UniProtKB-UniRule"/>
</dbReference>